<protein>
    <submittedName>
        <fullName evidence="10">X2-like carbohydrate binding domain-containing protein</fullName>
    </submittedName>
</protein>
<evidence type="ECO:0000256" key="4">
    <source>
        <dbReference type="ARBA" id="ARBA00023277"/>
    </source>
</evidence>
<dbReference type="SMART" id="SM01067">
    <property type="entry name" value="CBM_3"/>
    <property type="match status" value="1"/>
</dbReference>
<dbReference type="InterPro" id="IPR001956">
    <property type="entry name" value="CBM3"/>
</dbReference>
<keyword evidence="3" id="KW-0136">Cellulose degradation</keyword>
<dbReference type="Pfam" id="PF03442">
    <property type="entry name" value="CBM_X2"/>
    <property type="match status" value="2"/>
</dbReference>
<dbReference type="InterPro" id="IPR052025">
    <property type="entry name" value="Xyloglucanase_GH74"/>
</dbReference>
<dbReference type="InterPro" id="IPR036966">
    <property type="entry name" value="CBM3_sf"/>
</dbReference>
<dbReference type="PANTHER" id="PTHR43739:SF2">
    <property type="entry name" value="OLIGOXYLOGLUCAN-REDUCING END-SPECIFIC XYLOGLUCANASE-RELATED"/>
    <property type="match status" value="1"/>
</dbReference>
<feature type="chain" id="PRO_5046752544" evidence="8">
    <location>
        <begin position="33"/>
        <end position="1122"/>
    </location>
</feature>
<gene>
    <name evidence="10" type="ORF">ACFO1S_04040</name>
</gene>
<sequence>MFGKLFKSFNAFVLLSALAVGSLALPAQKAEAAGTDPYNWANVVTGAGGGFVPGIIFNETQPNLIYARTDIGGAYRWNQSTSSWIPLTDSVGWVDWNKNGVDALATDPVQPNKVYMATGTYTNHWDTNGQIMRSSDYGATWQSTPLPFKVGGNMPGRSMGERLVIDPNKNSTLFFGARNGNGLWKSIDSGVTWNKVTSFTNTGTYIQDPTNDYANGIVGLSWITFDKTTGSPGNATQTIYVGVADLGNSVFRSTDGGATWSAVPGQPTGFIPHHGVLSSTGKLYISYSNGVGPYDGSKGDVWKLDTATGVWTKISPYPSTSDDNYFGYGGLAVDAQHPDTIMVATLNSWWPDANIYRSTDGGATWSGIWEWNGYPNRALKYTQDISAAPWLNSDGVDIPPVPALKLGWMIGDLEIDPFNSDRLMYGTGATIYGTNNLTAWGTSSKVNISVMAKGVEEMAVLGLISPPSGAHLLSAVGDVTGFRHDNLNAPPTKTFTSPTYATTYGIDFAELDPSLIVRVGMADYANDPQARSVGISNNGGSTWYKGNGEPSGTKGGGTVAVAANGSSFVWSTSDVGVYYSKTNGNSWTASTGVPAKAVVASDRVNSNKFYAVFEGKFYLSTDGGVSFAQTAATGLPTNIVPALLPNEASISLKAVPGIEGDIWFAGGNSSEGKYGIWHSTNSGASFTKLTNVQEADLIGYGKAAPGQTYVALYTVAKIDGVRGVFRSDDAGASWVRINDDQHQYARINMAITGDPRIYGRVYLGSNGRGILYGDPLSVTNSSTITPTAATFDKKTANQADVGVTMTLNGNTLTAIKNGSTTLTAGTDYTVSGSAVTIKKTYLAAQPVGTTNLTFDFSAGVDPVLQVTVVDTSIVVVNSTITPTTASFDKKTANQADVSVTMTLNGNTLTAIKNGSATLAAGTDYTVSGSAVTIKKSYLAAQSVGTTNLTFDFSAGVDPVLQIGIIDTTSLPGGTVKVQMYNGSTGASLNSINPRFKLVNTGTSAVSLANVKIRYYYTIDGEKPQNFFCDWSQVGGANVTGSFVKLTTAKTGADYYLEISFTSAAGSLGAGQSIDLQTRFSKNDWTNYTQTGDYSFDAVDSNYVDWLKTPAYVSGALSWGIEP</sequence>
<feature type="signal peptide" evidence="8">
    <location>
        <begin position="1"/>
        <end position="32"/>
    </location>
</feature>
<dbReference type="InterPro" id="IPR014756">
    <property type="entry name" value="Ig_E-set"/>
</dbReference>
<accession>A0ABV8S6E9</accession>
<dbReference type="RefSeq" id="WP_204604385.1">
    <property type="nucleotide sequence ID" value="NZ_JBHSED010000004.1"/>
</dbReference>
<comment type="similarity">
    <text evidence="7">Belongs to the glycosyl hydrolase 74 family.</text>
</comment>
<evidence type="ECO:0000256" key="2">
    <source>
        <dbReference type="ARBA" id="ARBA00022801"/>
    </source>
</evidence>
<keyword evidence="1 8" id="KW-0732">Signal</keyword>
<dbReference type="SUPFAM" id="SSF49384">
    <property type="entry name" value="Carbohydrate-binding domain"/>
    <property type="match status" value="1"/>
</dbReference>
<dbReference type="Pfam" id="PF00942">
    <property type="entry name" value="CBM_3"/>
    <property type="match status" value="1"/>
</dbReference>
<evidence type="ECO:0000313" key="10">
    <source>
        <dbReference type="EMBL" id="MFC4302610.1"/>
    </source>
</evidence>
<dbReference type="InterPro" id="IPR005102">
    <property type="entry name" value="Carbo-bd_X2"/>
</dbReference>
<dbReference type="Gene3D" id="2.130.10.10">
    <property type="entry name" value="YVTN repeat-like/Quinoprotein amine dehydrogenase"/>
    <property type="match status" value="2"/>
</dbReference>
<dbReference type="SUPFAM" id="SSF110296">
    <property type="entry name" value="Oligoxyloglucan reducing end-specific cellobiohydrolase"/>
    <property type="match status" value="2"/>
</dbReference>
<keyword evidence="2" id="KW-0378">Hydrolase</keyword>
<keyword evidence="5" id="KW-0326">Glycosidase</keyword>
<keyword evidence="4" id="KW-0119">Carbohydrate metabolism</keyword>
<dbReference type="InterPro" id="IPR015943">
    <property type="entry name" value="WD40/YVTN_repeat-like_dom_sf"/>
</dbReference>
<feature type="domain" description="CBM3" evidence="9">
    <location>
        <begin position="971"/>
        <end position="1122"/>
    </location>
</feature>
<comment type="caution">
    <text evidence="10">The sequence shown here is derived from an EMBL/GenBank/DDBJ whole genome shotgun (WGS) entry which is preliminary data.</text>
</comment>
<dbReference type="SUPFAM" id="SSF81296">
    <property type="entry name" value="E set domains"/>
    <property type="match status" value="2"/>
</dbReference>
<evidence type="ECO:0000259" key="9">
    <source>
        <dbReference type="PROSITE" id="PS51172"/>
    </source>
</evidence>
<evidence type="ECO:0000256" key="3">
    <source>
        <dbReference type="ARBA" id="ARBA00023001"/>
    </source>
</evidence>
<evidence type="ECO:0000313" key="11">
    <source>
        <dbReference type="Proteomes" id="UP001595755"/>
    </source>
</evidence>
<dbReference type="InterPro" id="IPR013783">
    <property type="entry name" value="Ig-like_fold"/>
</dbReference>
<dbReference type="InterPro" id="IPR008965">
    <property type="entry name" value="CBM2/CBM3_carb-bd_dom_sf"/>
</dbReference>
<keyword evidence="11" id="KW-1185">Reference proteome</keyword>
<dbReference type="EMBL" id="JBHSED010000004">
    <property type="protein sequence ID" value="MFC4302610.1"/>
    <property type="molecule type" value="Genomic_DNA"/>
</dbReference>
<dbReference type="Proteomes" id="UP001595755">
    <property type="component" value="Unassembled WGS sequence"/>
</dbReference>
<proteinExistence type="inferred from homology"/>
<dbReference type="PANTHER" id="PTHR43739">
    <property type="entry name" value="XYLOGLUCANASE (EUROFUNG)"/>
    <property type="match status" value="1"/>
</dbReference>
<evidence type="ECO:0000256" key="6">
    <source>
        <dbReference type="ARBA" id="ARBA00023326"/>
    </source>
</evidence>
<organism evidence="10 11">
    <name type="scientific">Cohnella boryungensis</name>
    <dbReference type="NCBI Taxonomy" id="768479"/>
    <lineage>
        <taxon>Bacteria</taxon>
        <taxon>Bacillati</taxon>
        <taxon>Bacillota</taxon>
        <taxon>Bacilli</taxon>
        <taxon>Bacillales</taxon>
        <taxon>Paenibacillaceae</taxon>
        <taxon>Cohnella</taxon>
    </lineage>
</organism>
<dbReference type="Gene3D" id="2.60.40.710">
    <property type="entry name" value="Endoglucanase-like"/>
    <property type="match status" value="1"/>
</dbReference>
<evidence type="ECO:0000256" key="7">
    <source>
        <dbReference type="ARBA" id="ARBA00037986"/>
    </source>
</evidence>
<dbReference type="PROSITE" id="PS51172">
    <property type="entry name" value="CBM3"/>
    <property type="match status" value="1"/>
</dbReference>
<keyword evidence="6" id="KW-0624">Polysaccharide degradation</keyword>
<dbReference type="Gene3D" id="2.60.40.10">
    <property type="entry name" value="Immunoglobulins"/>
    <property type="match status" value="2"/>
</dbReference>
<reference evidence="11" key="1">
    <citation type="journal article" date="2019" name="Int. J. Syst. Evol. Microbiol.">
        <title>The Global Catalogue of Microorganisms (GCM) 10K type strain sequencing project: providing services to taxonomists for standard genome sequencing and annotation.</title>
        <authorList>
            <consortium name="The Broad Institute Genomics Platform"/>
            <consortium name="The Broad Institute Genome Sequencing Center for Infectious Disease"/>
            <person name="Wu L."/>
            <person name="Ma J."/>
        </authorList>
    </citation>
    <scope>NUCLEOTIDE SEQUENCE [LARGE SCALE GENOMIC DNA]</scope>
    <source>
        <strain evidence="11">CGMCC 4.1641</strain>
    </source>
</reference>
<evidence type="ECO:0000256" key="1">
    <source>
        <dbReference type="ARBA" id="ARBA00022729"/>
    </source>
</evidence>
<name>A0ABV8S6E9_9BACL</name>
<evidence type="ECO:0000256" key="8">
    <source>
        <dbReference type="SAM" id="SignalP"/>
    </source>
</evidence>
<dbReference type="CDD" id="cd15482">
    <property type="entry name" value="Sialidase_non-viral"/>
    <property type="match status" value="2"/>
</dbReference>
<evidence type="ECO:0000256" key="5">
    <source>
        <dbReference type="ARBA" id="ARBA00023295"/>
    </source>
</evidence>